<evidence type="ECO:0000313" key="3">
    <source>
        <dbReference type="EMBL" id="MFD1629406.1"/>
    </source>
</evidence>
<feature type="signal peptide" evidence="1">
    <location>
        <begin position="1"/>
        <end position="18"/>
    </location>
</feature>
<dbReference type="EMBL" id="JBHUDG010000004">
    <property type="protein sequence ID" value="MFD1629406.1"/>
    <property type="molecule type" value="Genomic_DNA"/>
</dbReference>
<feature type="domain" description="Cupin type-2" evidence="2">
    <location>
        <begin position="61"/>
        <end position="128"/>
    </location>
</feature>
<evidence type="ECO:0000256" key="1">
    <source>
        <dbReference type="SAM" id="SignalP"/>
    </source>
</evidence>
<keyword evidence="4" id="KW-1185">Reference proteome</keyword>
<dbReference type="CDD" id="cd02236">
    <property type="entry name" value="cupin_CV2614-like"/>
    <property type="match status" value="1"/>
</dbReference>
<accession>A0ABW4ICR9</accession>
<reference evidence="4" key="1">
    <citation type="journal article" date="2019" name="Int. J. Syst. Evol. Microbiol.">
        <title>The Global Catalogue of Microorganisms (GCM) 10K type strain sequencing project: providing services to taxonomists for standard genome sequencing and annotation.</title>
        <authorList>
            <consortium name="The Broad Institute Genomics Platform"/>
            <consortium name="The Broad Institute Genome Sequencing Center for Infectious Disease"/>
            <person name="Wu L."/>
            <person name="Ma J."/>
        </authorList>
    </citation>
    <scope>NUCLEOTIDE SEQUENCE [LARGE SCALE GENOMIC DNA]</scope>
    <source>
        <strain evidence="4">CCUG 53762</strain>
    </source>
</reference>
<dbReference type="Gene3D" id="2.60.120.10">
    <property type="entry name" value="Jelly Rolls"/>
    <property type="match status" value="1"/>
</dbReference>
<name>A0ABW4ICR9_9SPHI</name>
<evidence type="ECO:0000259" key="2">
    <source>
        <dbReference type="Pfam" id="PF07883"/>
    </source>
</evidence>
<dbReference type="Proteomes" id="UP001597118">
    <property type="component" value="Unassembled WGS sequence"/>
</dbReference>
<dbReference type="InterPro" id="IPR014710">
    <property type="entry name" value="RmlC-like_jellyroll"/>
</dbReference>
<proteinExistence type="predicted"/>
<dbReference type="Pfam" id="PF07883">
    <property type="entry name" value="Cupin_2"/>
    <property type="match status" value="1"/>
</dbReference>
<protein>
    <submittedName>
        <fullName evidence="3">Cupin domain-containing protein</fullName>
    </submittedName>
</protein>
<sequence>MKLKLLLQLSFLFSVVFAFTTKTPYTDDLIIEPLLKTDTTIIGQRISYPQVERAEVSMLKITLKPGVTTGWHKHQIPLFAYVLQGVLTVARENGEYQQFEAGTAIAEIMDTYHQGINNGAEPVVLIAFYLGGDDIPLVERKKENLYIKK</sequence>
<organism evidence="3 4">
    <name type="scientific">Pseudopedobacter beijingensis</name>
    <dbReference type="NCBI Taxonomy" id="1207056"/>
    <lineage>
        <taxon>Bacteria</taxon>
        <taxon>Pseudomonadati</taxon>
        <taxon>Bacteroidota</taxon>
        <taxon>Sphingobacteriia</taxon>
        <taxon>Sphingobacteriales</taxon>
        <taxon>Sphingobacteriaceae</taxon>
        <taxon>Pseudopedobacter</taxon>
    </lineage>
</organism>
<keyword evidence="1" id="KW-0732">Signal</keyword>
<gene>
    <name evidence="3" type="ORF">ACFSAH_05910</name>
</gene>
<dbReference type="InterPro" id="IPR011051">
    <property type="entry name" value="RmlC_Cupin_sf"/>
</dbReference>
<feature type="chain" id="PRO_5046912347" evidence="1">
    <location>
        <begin position="19"/>
        <end position="149"/>
    </location>
</feature>
<dbReference type="RefSeq" id="WP_379661785.1">
    <property type="nucleotide sequence ID" value="NZ_JBHUDG010000004.1"/>
</dbReference>
<evidence type="ECO:0000313" key="4">
    <source>
        <dbReference type="Proteomes" id="UP001597118"/>
    </source>
</evidence>
<dbReference type="SUPFAM" id="SSF51182">
    <property type="entry name" value="RmlC-like cupins"/>
    <property type="match status" value="1"/>
</dbReference>
<comment type="caution">
    <text evidence="3">The sequence shown here is derived from an EMBL/GenBank/DDBJ whole genome shotgun (WGS) entry which is preliminary data.</text>
</comment>
<dbReference type="InterPro" id="IPR013096">
    <property type="entry name" value="Cupin_2"/>
</dbReference>